<organism evidence="1 2">
    <name type="scientific">Nicotiana tabacum</name>
    <name type="common">Common tobacco</name>
    <dbReference type="NCBI Taxonomy" id="4097"/>
    <lineage>
        <taxon>Eukaryota</taxon>
        <taxon>Viridiplantae</taxon>
        <taxon>Streptophyta</taxon>
        <taxon>Embryophyta</taxon>
        <taxon>Tracheophyta</taxon>
        <taxon>Spermatophyta</taxon>
        <taxon>Magnoliopsida</taxon>
        <taxon>eudicotyledons</taxon>
        <taxon>Gunneridae</taxon>
        <taxon>Pentapetalae</taxon>
        <taxon>asterids</taxon>
        <taxon>lamiids</taxon>
        <taxon>Solanales</taxon>
        <taxon>Solanaceae</taxon>
        <taxon>Nicotianoideae</taxon>
        <taxon>Nicotianeae</taxon>
        <taxon>Nicotiana</taxon>
    </lineage>
</organism>
<gene>
    <name evidence="2" type="primary">LOC107773982</name>
</gene>
<reference evidence="2" key="2">
    <citation type="submission" date="2025-08" db="UniProtKB">
        <authorList>
            <consortium name="RefSeq"/>
        </authorList>
    </citation>
    <scope>IDENTIFICATION</scope>
    <source>
        <tissue evidence="2">Leaf</tissue>
    </source>
</reference>
<name>A0A1S3YA64_TOBAC</name>
<dbReference type="OrthoDB" id="687730at2759"/>
<dbReference type="PaxDb" id="4097-A0A1S3YA64"/>
<dbReference type="GeneID" id="107773982"/>
<protein>
    <submittedName>
        <fullName evidence="2">Uncharacterized protein LOC107773982</fullName>
    </submittedName>
</protein>
<dbReference type="OMA" id="EVEMKCK"/>
<accession>A0A1S3YA64</accession>
<dbReference type="KEGG" id="nta:107773982"/>
<dbReference type="RefSeq" id="XP_016448908.2">
    <property type="nucleotide sequence ID" value="XM_016593422.2"/>
</dbReference>
<sequence length="541" mass="60676">MEEPEGPTLHLIMEKGPLSGQKLDYKPGYKIQIGRVVRGNTLPIKDPGISSKHLRIHFQSGSWVIEDLGSSNGTFLNTLAVDPSRPAKLTDGDKIKFGELTSIEVKIEAMKVDSVEEVEMKCKNTRRNARRKELGVIYENCPQLGFGNGGIENVGVGVGVGSKRTTRSSKSAENENLTVIEVEKGRKANPRRTRGSKKEESEKNMVDSVKEAENFTVVDVERETKRGTRSRKVESVKDGDDDVEETENLALVDVGRETKWGTKRTRGSKKVESVKDVDDGVEKSQRLAVVDAEQESKRCTRRTRGSRKVESVKNVDDGVEETESLALVDAKQERKPSPRRTRGSRKVVSVKNVDDVVEDAKNSVAIDVEKEKKVYVRRTRCSRKEKDAENIHENAGGNMELKQLEKGKGSAARRECLEEEGVMERLERNQKGREEAVDNNADEEVERNVIDEAAVKFGREGCKVSVNNTGVSMSEVQEEKEVDLEKMTLGEWFDYLEVHLPKQIIDATEEMILDMKQKTEKFQEFMLQHKNAKGCDGIPEG</sequence>
<dbReference type="AlphaFoldDB" id="A0A1S3YA64"/>
<evidence type="ECO:0000313" key="1">
    <source>
        <dbReference type="Proteomes" id="UP000790787"/>
    </source>
</evidence>
<dbReference type="Proteomes" id="UP000790787">
    <property type="component" value="Chromosome 1"/>
</dbReference>
<keyword evidence="1" id="KW-1185">Reference proteome</keyword>
<evidence type="ECO:0000313" key="2">
    <source>
        <dbReference type="RefSeq" id="XP_016448908.2"/>
    </source>
</evidence>
<dbReference type="RefSeq" id="XP_016448908.1">
    <property type="nucleotide sequence ID" value="XM_016593422.1"/>
</dbReference>
<reference evidence="1" key="1">
    <citation type="journal article" date="2014" name="Nat. Commun.">
        <title>The tobacco genome sequence and its comparison with those of tomato and potato.</title>
        <authorList>
            <person name="Sierro N."/>
            <person name="Battey J.N."/>
            <person name="Ouadi S."/>
            <person name="Bakaher N."/>
            <person name="Bovet L."/>
            <person name="Willig A."/>
            <person name="Goepfert S."/>
            <person name="Peitsch M.C."/>
            <person name="Ivanov N.V."/>
        </authorList>
    </citation>
    <scope>NUCLEOTIDE SEQUENCE [LARGE SCALE GENOMIC DNA]</scope>
</reference>
<proteinExistence type="predicted"/>